<dbReference type="GO" id="GO:0030527">
    <property type="term" value="F:structural constituent of chromatin"/>
    <property type="evidence" value="ECO:0007669"/>
    <property type="project" value="InterPro"/>
</dbReference>
<evidence type="ECO:0000313" key="2">
    <source>
        <dbReference type="Proteomes" id="UP000260425"/>
    </source>
</evidence>
<evidence type="ECO:0000313" key="1">
    <source>
        <dbReference type="EMBL" id="AXH71177.1"/>
    </source>
</evidence>
<gene>
    <name evidence="1" type="ORF">BSP38_135</name>
</gene>
<dbReference type="EMBL" id="MH606185">
    <property type="protein sequence ID" value="AXH71177.1"/>
    <property type="molecule type" value="Genomic_DNA"/>
</dbReference>
<organismHost>
    <name type="scientific">Bacillus subtilis</name>
    <dbReference type="NCBI Taxonomy" id="1423"/>
</organismHost>
<name>A0A345MJZ5_BPBSP</name>
<organism evidence="1 2">
    <name type="scientific">Bacillus phage BSP38</name>
    <dbReference type="NCBI Taxonomy" id="2283013"/>
    <lineage>
        <taxon>Viruses</taxon>
        <taxon>Duplodnaviria</taxon>
        <taxon>Heunggongvirae</taxon>
        <taxon>Uroviricota</taxon>
        <taxon>Caudoviricetes</taxon>
        <taxon>Herelleviridae</taxon>
        <taxon>Bastillevirinae</taxon>
        <taxon>Jeonjuvirus</taxon>
        <taxon>Jeonjuvirus BSP38</taxon>
    </lineage>
</organism>
<dbReference type="Gene3D" id="4.10.520.10">
    <property type="entry name" value="IHF-like DNA-binding proteins"/>
    <property type="match status" value="1"/>
</dbReference>
<dbReference type="SUPFAM" id="SSF47729">
    <property type="entry name" value="IHF-like DNA-binding proteins"/>
    <property type="match status" value="1"/>
</dbReference>
<dbReference type="GO" id="GO:0003677">
    <property type="term" value="F:DNA binding"/>
    <property type="evidence" value="ECO:0007669"/>
    <property type="project" value="InterPro"/>
</dbReference>
<sequence length="98" mass="11361">MALNRKEIARRIALEGGYNIGDIEHVLEVYEDVIEAALKNGEEVKQGKLYKIIFQELPEKKAYDGLNKKYFVRKAKKVPKFKPLTRITNIELPVTEEE</sequence>
<reference evidence="1 2" key="1">
    <citation type="submission" date="2018-07" db="EMBL/GenBank/DDBJ databases">
        <title>Complete nucleotide sequence of Bacillus phage BSP38.</title>
        <authorList>
            <person name="Ghosh K."/>
            <person name="Kim K.-P."/>
        </authorList>
    </citation>
    <scope>NUCLEOTIDE SEQUENCE [LARGE SCALE GENOMIC DNA]</scope>
</reference>
<accession>A0A345MJZ5</accession>
<dbReference type="InterPro" id="IPR010992">
    <property type="entry name" value="IHF-like_DNA-bd_dom_sf"/>
</dbReference>
<dbReference type="Pfam" id="PF00216">
    <property type="entry name" value="Bac_DNA_binding"/>
    <property type="match status" value="1"/>
</dbReference>
<proteinExistence type="predicted"/>
<dbReference type="InterPro" id="IPR000119">
    <property type="entry name" value="Hist_DNA-bd"/>
</dbReference>
<keyword evidence="2" id="KW-1185">Reference proteome</keyword>
<dbReference type="Proteomes" id="UP000260425">
    <property type="component" value="Segment"/>
</dbReference>
<protein>
    <submittedName>
        <fullName evidence="1">Putative DNA binding protein 2</fullName>
    </submittedName>
</protein>